<protein>
    <submittedName>
        <fullName evidence="2">Uncharacterized protein</fullName>
    </submittedName>
</protein>
<evidence type="ECO:0000313" key="3">
    <source>
        <dbReference type="Proteomes" id="UP000193411"/>
    </source>
</evidence>
<comment type="caution">
    <text evidence="2">The sequence shown here is derived from an EMBL/GenBank/DDBJ whole genome shotgun (WGS) entry which is preliminary data.</text>
</comment>
<dbReference type="Proteomes" id="UP000193411">
    <property type="component" value="Unassembled WGS sequence"/>
</dbReference>
<keyword evidence="3" id="KW-1185">Reference proteome</keyword>
<dbReference type="AlphaFoldDB" id="A0A1Y2HL49"/>
<proteinExistence type="predicted"/>
<feature type="region of interest" description="Disordered" evidence="1">
    <location>
        <begin position="79"/>
        <end position="136"/>
    </location>
</feature>
<dbReference type="EMBL" id="MCFL01000023">
    <property type="protein sequence ID" value="ORZ35327.1"/>
    <property type="molecule type" value="Genomic_DNA"/>
</dbReference>
<organism evidence="2 3">
    <name type="scientific">Catenaria anguillulae PL171</name>
    <dbReference type="NCBI Taxonomy" id="765915"/>
    <lineage>
        <taxon>Eukaryota</taxon>
        <taxon>Fungi</taxon>
        <taxon>Fungi incertae sedis</taxon>
        <taxon>Blastocladiomycota</taxon>
        <taxon>Blastocladiomycetes</taxon>
        <taxon>Blastocladiales</taxon>
        <taxon>Catenariaceae</taxon>
        <taxon>Catenaria</taxon>
    </lineage>
</organism>
<evidence type="ECO:0000313" key="2">
    <source>
        <dbReference type="EMBL" id="ORZ35327.1"/>
    </source>
</evidence>
<gene>
    <name evidence="2" type="ORF">BCR44DRAFT_330559</name>
</gene>
<sequence>MHAFLQILSSKSSHTYFYEIQNLAHDRPSMVTNVVASALRSKTPPNPRTTKLTMAMTAASTRISTSIPCPICSTLTQAATPMRRPLPPPKSRLALLPRPLPPLPSLRSSPPRPPRQKSRTPKLQLSRLRLPVTRAP</sequence>
<accession>A0A1Y2HL49</accession>
<name>A0A1Y2HL49_9FUNG</name>
<evidence type="ECO:0000256" key="1">
    <source>
        <dbReference type="SAM" id="MobiDB-lite"/>
    </source>
</evidence>
<reference evidence="2 3" key="1">
    <citation type="submission" date="2016-07" db="EMBL/GenBank/DDBJ databases">
        <title>Pervasive Adenine N6-methylation of Active Genes in Fungi.</title>
        <authorList>
            <consortium name="DOE Joint Genome Institute"/>
            <person name="Mondo S.J."/>
            <person name="Dannebaum R.O."/>
            <person name="Kuo R.C."/>
            <person name="Labutti K."/>
            <person name="Haridas S."/>
            <person name="Kuo A."/>
            <person name="Salamov A."/>
            <person name="Ahrendt S.R."/>
            <person name="Lipzen A."/>
            <person name="Sullivan W."/>
            <person name="Andreopoulos W.B."/>
            <person name="Clum A."/>
            <person name="Lindquist E."/>
            <person name="Daum C."/>
            <person name="Ramamoorthy G.K."/>
            <person name="Gryganskyi A."/>
            <person name="Culley D."/>
            <person name="Magnuson J.K."/>
            <person name="James T.Y."/>
            <person name="O'Malley M.A."/>
            <person name="Stajich J.E."/>
            <person name="Spatafora J.W."/>
            <person name="Visel A."/>
            <person name="Grigoriev I.V."/>
        </authorList>
    </citation>
    <scope>NUCLEOTIDE SEQUENCE [LARGE SCALE GENOMIC DNA]</scope>
    <source>
        <strain evidence="2 3">PL171</strain>
    </source>
</reference>